<reference evidence="3 4" key="1">
    <citation type="submission" date="2022-11" db="EMBL/GenBank/DDBJ databases">
        <title>Haliovirga abyssi gen. nov., sp. nov., a mesophilic fermentative bacterium isolated from the Iheya North hydrothermal field and the proposal of Haliovirgaceae fam. nov.</title>
        <authorList>
            <person name="Miyazaki U."/>
            <person name="Tame A."/>
            <person name="Miyazaki J."/>
            <person name="Takai K."/>
            <person name="Sawayama S."/>
            <person name="Kitajima M."/>
            <person name="Okamoto A."/>
            <person name="Nakagawa S."/>
        </authorList>
    </citation>
    <scope>NUCLEOTIDE SEQUENCE [LARGE SCALE GENOMIC DNA]</scope>
    <source>
        <strain evidence="3 4">IC12</strain>
    </source>
</reference>
<keyword evidence="1" id="KW-0732">Signal</keyword>
<proteinExistence type="predicted"/>
<organism evidence="3 4">
    <name type="scientific">Haliovirga abyssi</name>
    <dbReference type="NCBI Taxonomy" id="2996794"/>
    <lineage>
        <taxon>Bacteria</taxon>
        <taxon>Fusobacteriati</taxon>
        <taxon>Fusobacteriota</taxon>
        <taxon>Fusobacteriia</taxon>
        <taxon>Fusobacteriales</taxon>
        <taxon>Haliovirgaceae</taxon>
        <taxon>Haliovirga</taxon>
    </lineage>
</organism>
<dbReference type="GO" id="GO:0043190">
    <property type="term" value="C:ATP-binding cassette (ABC) transporter complex"/>
    <property type="evidence" value="ECO:0007669"/>
    <property type="project" value="InterPro"/>
</dbReference>
<dbReference type="CDD" id="cd13528">
    <property type="entry name" value="PBP2_osmoprotectants"/>
    <property type="match status" value="1"/>
</dbReference>
<evidence type="ECO:0000256" key="1">
    <source>
        <dbReference type="SAM" id="SignalP"/>
    </source>
</evidence>
<dbReference type="SUPFAM" id="SSF53850">
    <property type="entry name" value="Periplasmic binding protein-like II"/>
    <property type="match status" value="1"/>
</dbReference>
<dbReference type="GO" id="GO:0022857">
    <property type="term" value="F:transmembrane transporter activity"/>
    <property type="evidence" value="ECO:0007669"/>
    <property type="project" value="InterPro"/>
</dbReference>
<dbReference type="KEGG" id="haby:HLVA_02750"/>
<feature type="signal peptide" evidence="1">
    <location>
        <begin position="1"/>
        <end position="19"/>
    </location>
</feature>
<evidence type="ECO:0000259" key="2">
    <source>
        <dbReference type="Pfam" id="PF04069"/>
    </source>
</evidence>
<gene>
    <name evidence="3" type="ORF">HLVA_02750</name>
</gene>
<dbReference type="Proteomes" id="UP001321582">
    <property type="component" value="Chromosome"/>
</dbReference>
<dbReference type="AlphaFoldDB" id="A0AAU9D156"/>
<dbReference type="Gene3D" id="3.40.190.10">
    <property type="entry name" value="Periplasmic binding protein-like II"/>
    <property type="match status" value="1"/>
</dbReference>
<keyword evidence="4" id="KW-1185">Reference proteome</keyword>
<dbReference type="Pfam" id="PF04069">
    <property type="entry name" value="OpuAC"/>
    <property type="match status" value="1"/>
</dbReference>
<dbReference type="Gene3D" id="3.40.190.120">
    <property type="entry name" value="Osmoprotection protein (prox), domain 2"/>
    <property type="match status" value="1"/>
</dbReference>
<accession>A0AAU9D156</accession>
<dbReference type="RefSeq" id="WP_307904652.1">
    <property type="nucleotide sequence ID" value="NZ_AP027059.1"/>
</dbReference>
<sequence length="290" mass="33689">MKKLLLLGISLLLFVNVMAKDVVVGAKMFTEGYVVSNLISELLKKDGFNVKENFGMSSFPLRKAQETGQIDIYPEYTGTAWGAYFKKKELIKNPKKLYEEVKKLDYQKNKLVWLDMINVNNTYALAIRKDFAKKYNLKSLTDLANLIKVNKKIKFGINPEFYKRADGFWAMAKHYKMKIKRNEVKLMDAGIVYQAVASKKIDVAMAYSTDAKIKKYNLKVLKDDSSFFPYYNLAVVVREETLKKYPEIREDLKVLSDKLTEEDLIDLNYKVDVEGKEPKEVAKWYLKNKM</sequence>
<feature type="chain" id="PRO_5043583239" description="ABC-type glycine betaine transport system substrate-binding domain-containing protein" evidence="1">
    <location>
        <begin position="20"/>
        <end position="290"/>
    </location>
</feature>
<dbReference type="InterPro" id="IPR007210">
    <property type="entry name" value="ABC_Gly_betaine_transp_sub-bd"/>
</dbReference>
<name>A0AAU9D156_9FUSO</name>
<evidence type="ECO:0000313" key="4">
    <source>
        <dbReference type="Proteomes" id="UP001321582"/>
    </source>
</evidence>
<feature type="domain" description="ABC-type glycine betaine transport system substrate-binding" evidence="2">
    <location>
        <begin position="20"/>
        <end position="288"/>
    </location>
</feature>
<evidence type="ECO:0000313" key="3">
    <source>
        <dbReference type="EMBL" id="BDU49706.1"/>
    </source>
</evidence>
<protein>
    <recommendedName>
        <fullName evidence="2">ABC-type glycine betaine transport system substrate-binding domain-containing protein</fullName>
    </recommendedName>
</protein>
<dbReference type="EMBL" id="AP027059">
    <property type="protein sequence ID" value="BDU49706.1"/>
    <property type="molecule type" value="Genomic_DNA"/>
</dbReference>